<sequence length="462" mass="51603">MNFAQAAITPRAVVDAVPPPPASSFLYTMPASSMTTTAVVLRKRKAPSGNDSGTGVLRLSSSPSPSYDAYSESEYDDGQSVVSQLTADTRNHRNARKPGKRFPCAFEGCSKSYTKPSRLAEHQRTHTGERPFVCPTCSKSYLRESHLQAHVRSHLPYNERPFACGTPGCDKRFWTTQHLRVHMEWHNEKRYTCSHLSCLTATDTPPAYYATWTALQHHTRTAHPPTCPYAECNGKVFGAQKGLRAHLKVHEQREVEKGLRIDESDVEDDPDEPPRKRRRGGIVGRDWICNVEGCRKDFKSKKALTNHCNVNHLGRRDFVCPYDDCRRAFGYKHLLQRHLAKLHGSSSDASDDSSSGDDEMPQEHAATSTVALAIDDVTGKSYSAHSKKLIARTDVLRCPHPNMQGLLAEVQPPVGSSKGCEYVFSRAYDLRRHLQSAHNTILEKPVVDQWVKVAKRTKAATA</sequence>
<evidence type="ECO:0000313" key="2">
    <source>
        <dbReference type="Proteomes" id="UP001148662"/>
    </source>
</evidence>
<proteinExistence type="predicted"/>
<dbReference type="Proteomes" id="UP001148662">
    <property type="component" value="Unassembled WGS sequence"/>
</dbReference>
<name>A0ACC1RS00_9APHY</name>
<dbReference type="EMBL" id="JANHOG010002342">
    <property type="protein sequence ID" value="KAJ3524427.1"/>
    <property type="molecule type" value="Genomic_DNA"/>
</dbReference>
<gene>
    <name evidence="1" type="ORF">NM688_g8565</name>
</gene>
<evidence type="ECO:0000313" key="1">
    <source>
        <dbReference type="EMBL" id="KAJ3524427.1"/>
    </source>
</evidence>
<comment type="caution">
    <text evidence="1">The sequence shown here is derived from an EMBL/GenBank/DDBJ whole genome shotgun (WGS) entry which is preliminary data.</text>
</comment>
<organism evidence="1 2">
    <name type="scientific">Phlebia brevispora</name>
    <dbReference type="NCBI Taxonomy" id="194682"/>
    <lineage>
        <taxon>Eukaryota</taxon>
        <taxon>Fungi</taxon>
        <taxon>Dikarya</taxon>
        <taxon>Basidiomycota</taxon>
        <taxon>Agaricomycotina</taxon>
        <taxon>Agaricomycetes</taxon>
        <taxon>Polyporales</taxon>
        <taxon>Meruliaceae</taxon>
        <taxon>Phlebia</taxon>
    </lineage>
</organism>
<keyword evidence="2" id="KW-1185">Reference proteome</keyword>
<reference evidence="1" key="1">
    <citation type="submission" date="2022-07" db="EMBL/GenBank/DDBJ databases">
        <title>Genome Sequence of Phlebia brevispora.</title>
        <authorList>
            <person name="Buettner E."/>
        </authorList>
    </citation>
    <scope>NUCLEOTIDE SEQUENCE</scope>
    <source>
        <strain evidence="1">MPL23</strain>
    </source>
</reference>
<accession>A0ACC1RS00</accession>
<protein>
    <submittedName>
        <fullName evidence="1">Uncharacterized protein</fullName>
    </submittedName>
</protein>